<feature type="transmembrane region" description="Helical" evidence="18">
    <location>
        <begin position="198"/>
        <end position="218"/>
    </location>
</feature>
<dbReference type="FunFam" id="1.20.1110.10:FF:000039">
    <property type="entry name" value="Calcium-transporting ATPase"/>
    <property type="match status" value="1"/>
</dbReference>
<dbReference type="Gene3D" id="1.20.1110.10">
    <property type="entry name" value="Calcium-transporting ATPase, transmembrane domain"/>
    <property type="match status" value="1"/>
</dbReference>
<dbReference type="GO" id="GO:0016887">
    <property type="term" value="F:ATP hydrolysis activity"/>
    <property type="evidence" value="ECO:0007669"/>
    <property type="project" value="InterPro"/>
</dbReference>
<dbReference type="PANTHER" id="PTHR24093:SF369">
    <property type="entry name" value="CALCIUM-TRANSPORTING ATPASE"/>
    <property type="match status" value="1"/>
</dbReference>
<evidence type="ECO:0000256" key="14">
    <source>
        <dbReference type="ARBA" id="ARBA00023136"/>
    </source>
</evidence>
<dbReference type="OrthoDB" id="3352408at2759"/>
<dbReference type="InterPro" id="IPR018303">
    <property type="entry name" value="ATPase_P-typ_P_site"/>
</dbReference>
<dbReference type="GO" id="GO:0005886">
    <property type="term" value="C:plasma membrane"/>
    <property type="evidence" value="ECO:0007669"/>
    <property type="project" value="TreeGrafter"/>
</dbReference>
<evidence type="ECO:0000256" key="8">
    <source>
        <dbReference type="ARBA" id="ARBA00022837"/>
    </source>
</evidence>
<dbReference type="SFLD" id="SFLDF00027">
    <property type="entry name" value="p-type_atpase"/>
    <property type="match status" value="1"/>
</dbReference>
<accession>A0A1E3QC75</accession>
<feature type="transmembrane region" description="Helical" evidence="18">
    <location>
        <begin position="377"/>
        <end position="398"/>
    </location>
</feature>
<sequence>MTRPTPPSIRIDTSVSAHPSPPATPTLEPMPKEHLSPDSPPSKRRKSAVSDVSSQPTISPVEALKQALEEEETGLLDNTLFGVSPKQLGLISHESQSLYVMQELGGIDGIATKLNTDLQSGLSVEEDFTARESVYDKNVLPDKNSTPLWKLMLIALSDKMLILLSIAAVITFALGMYETFGTPTEYDKQGNPMPKVDWIEGVAILVAVVVVVSVGALNDWQKELQFAKLNKRKDDREVKVIRSGKTINLSVFNVLVGDVMLIEPGDMVPVDGLFIQGHGVRCDESAATGESNALKKVPGRDAVAALERVGLSGNSKELEKADPIILSGSKVLEGFGTFLVTAVGPNSAHGKTMMDLRSDEGNEVTPLQSKLNVIAEVIAKWGGGASVLLFFVLLFRFLGELPNNHETPTQKGQQFMQYLITSVTLIAVAVPEGLPLAVTLALAFATKRMLKDNNLVRVLKSCETMGNATTICSDKTGTLTQNKMTVVEGTVGIDTHFAANADKSSIEGSIYTKKSAPEVIPINNVGHRLPPGVKQLLLEGIYTNTTAFEDDSSAEVFVGSKTETALLNFARNNLGMGPLESERSNVNIAQLFPFDSGKKCMGVVITLPDGSGGVKYRLFVKGASEIVLAQARTSVAASEDVAVDEKNPFVLDECGVLFGELTPERKSYIEELINSYAEKSLRTIGMAYRDFVTWPPQGMDVNEEDVAQVKEFADVFEDMRWVGLVGIMDPLREGVTDAVKDCQRAGVVVRMVTGDNVVTAKAIATDCGIYTGGVVMTGPAFRAMNSKERDAMIPKLQVLARSSPQDKRLLVQRLKRMGETVAVTGDGTNDAPALTMADVGFSMGIAGTEVAKEASDIILMDDNFSSIVKALLWGRAVNDAVKKFLQFQVTVNITAVILTFVSAVQSSEGQSVMTAVQLLWVNLIMDTFAALALATDPPTRSLLDRAPSKKSEGLITVTMWKMMIGQAVYQLGATFVLHFAGPKIWGYSADDTRGIQQLDSVVFNAFVWMQFFNMFVNRRLDNKLNIFEGLSRNYFFMMIACIMGGGQIIIMFVGGNAFSIVRLNGVEWAVSVVIGFMSIPVGVLLRLCVPDSVAYAIYKPVGLVFRYLWGKLVFVVLFLWPFKRKSALVAVDGGKYDEDLELRSPGGTVIGYKSSVYEWNPAIEQVRRELLFLKRVRGGRVNELKFKPAAMYKQWKEARSNSMSLSPLDRRSNSALSLSVPVPRSRGSSIGALAMVPSIVGGAVAGWSPVERPEGPNALDAGPSPHMSGAGDDGFLSPISAQQRSHFADKR</sequence>
<dbReference type="PROSITE" id="PS00154">
    <property type="entry name" value="ATPASE_E1_E2"/>
    <property type="match status" value="1"/>
</dbReference>
<feature type="region of interest" description="Disordered" evidence="19">
    <location>
        <begin position="1250"/>
        <end position="1291"/>
    </location>
</feature>
<dbReference type="InterPro" id="IPR006408">
    <property type="entry name" value="P-type_ATPase_IIB"/>
</dbReference>
<dbReference type="SUPFAM" id="SSF81665">
    <property type="entry name" value="Calcium ATPase, transmembrane domain M"/>
    <property type="match status" value="1"/>
</dbReference>
<evidence type="ECO:0000256" key="13">
    <source>
        <dbReference type="ARBA" id="ARBA00023065"/>
    </source>
</evidence>
<dbReference type="SFLD" id="SFLDG00002">
    <property type="entry name" value="C1.7:_P-type_atpase_like"/>
    <property type="match status" value="1"/>
</dbReference>
<dbReference type="InterPro" id="IPR001757">
    <property type="entry name" value="P_typ_ATPase"/>
</dbReference>
<dbReference type="NCBIfam" id="TIGR01517">
    <property type="entry name" value="ATPase-IIB_Ca"/>
    <property type="match status" value="1"/>
</dbReference>
<comment type="similarity">
    <text evidence="15 18">Belongs to the cation transport ATPase (P-type) (TC 3.A.3) family.</text>
</comment>
<dbReference type="GO" id="GO:0000329">
    <property type="term" value="C:fungal-type vacuole membrane"/>
    <property type="evidence" value="ECO:0007669"/>
    <property type="project" value="EnsemblFungi"/>
</dbReference>
<dbReference type="Pfam" id="PF08282">
    <property type="entry name" value="Hydrolase_3"/>
    <property type="match status" value="1"/>
</dbReference>
<keyword evidence="14 18" id="KW-0472">Membrane</keyword>
<dbReference type="GO" id="GO:0046872">
    <property type="term" value="F:metal ion binding"/>
    <property type="evidence" value="ECO:0007669"/>
    <property type="project" value="UniProtKB-KW"/>
</dbReference>
<feature type="transmembrane region" description="Helical" evidence="18">
    <location>
        <begin position="1036"/>
        <end position="1062"/>
    </location>
</feature>
<keyword evidence="8 18" id="KW-0106">Calcium</keyword>
<evidence type="ECO:0000256" key="19">
    <source>
        <dbReference type="SAM" id="MobiDB-lite"/>
    </source>
</evidence>
<dbReference type="Pfam" id="PF00690">
    <property type="entry name" value="Cation_ATPase_N"/>
    <property type="match status" value="1"/>
</dbReference>
<dbReference type="SUPFAM" id="SSF56784">
    <property type="entry name" value="HAD-like"/>
    <property type="match status" value="1"/>
</dbReference>
<evidence type="ECO:0000256" key="16">
    <source>
        <dbReference type="ARBA" id="ARBA00048694"/>
    </source>
</evidence>
<dbReference type="InterPro" id="IPR023298">
    <property type="entry name" value="ATPase_P-typ_TM_dom_sf"/>
</dbReference>
<dbReference type="InterPro" id="IPR044492">
    <property type="entry name" value="P_typ_ATPase_HD_dom"/>
</dbReference>
<dbReference type="InterPro" id="IPR036412">
    <property type="entry name" value="HAD-like_sf"/>
</dbReference>
<dbReference type="InterPro" id="IPR023299">
    <property type="entry name" value="ATPase_P-typ_cyto_dom_N"/>
</dbReference>
<dbReference type="PANTHER" id="PTHR24093">
    <property type="entry name" value="CATION TRANSPORTING ATPASE"/>
    <property type="match status" value="1"/>
</dbReference>
<evidence type="ECO:0000256" key="2">
    <source>
        <dbReference type="ARBA" id="ARBA00022448"/>
    </source>
</evidence>
<dbReference type="Pfam" id="PF13246">
    <property type="entry name" value="Cation_ATPase"/>
    <property type="match status" value="1"/>
</dbReference>
<dbReference type="SMART" id="SM00831">
    <property type="entry name" value="Cation_ATPase_N"/>
    <property type="match status" value="1"/>
</dbReference>
<keyword evidence="5 18" id="KW-0812">Transmembrane</keyword>
<comment type="subcellular location">
    <subcellularLocation>
        <location evidence="18">Membrane</location>
        <topology evidence="18">Multi-pass membrane protein</topology>
    </subcellularLocation>
    <subcellularLocation>
        <location evidence="1">Vacuole membrane</location>
        <topology evidence="1">Multi-pass membrane protein</topology>
    </subcellularLocation>
</comment>
<dbReference type="CDD" id="cd02081">
    <property type="entry name" value="P-type_ATPase_Ca_PMCA-like"/>
    <property type="match status" value="1"/>
</dbReference>
<reference evidence="21 22" key="1">
    <citation type="journal article" date="2016" name="Proc. Natl. Acad. Sci. U.S.A.">
        <title>Comparative genomics of biotechnologically important yeasts.</title>
        <authorList>
            <person name="Riley R."/>
            <person name="Haridas S."/>
            <person name="Wolfe K.H."/>
            <person name="Lopes M.R."/>
            <person name="Hittinger C.T."/>
            <person name="Goeker M."/>
            <person name="Salamov A.A."/>
            <person name="Wisecaver J.H."/>
            <person name="Long T.M."/>
            <person name="Calvey C.H."/>
            <person name="Aerts A.L."/>
            <person name="Barry K.W."/>
            <person name="Choi C."/>
            <person name="Clum A."/>
            <person name="Coughlan A.Y."/>
            <person name="Deshpande S."/>
            <person name="Douglass A.P."/>
            <person name="Hanson S.J."/>
            <person name="Klenk H.-P."/>
            <person name="LaButti K.M."/>
            <person name="Lapidus A."/>
            <person name="Lindquist E.A."/>
            <person name="Lipzen A.M."/>
            <person name="Meier-Kolthoff J.P."/>
            <person name="Ohm R.A."/>
            <person name="Otillar R.P."/>
            <person name="Pangilinan J.L."/>
            <person name="Peng Y."/>
            <person name="Rokas A."/>
            <person name="Rosa C.A."/>
            <person name="Scheuner C."/>
            <person name="Sibirny A.A."/>
            <person name="Slot J.C."/>
            <person name="Stielow J.B."/>
            <person name="Sun H."/>
            <person name="Kurtzman C.P."/>
            <person name="Blackwell M."/>
            <person name="Grigoriev I.V."/>
            <person name="Jeffries T.W."/>
        </authorList>
    </citation>
    <scope>NUCLEOTIDE SEQUENCE [LARGE SCALE GENOMIC DNA]</scope>
    <source>
        <strain evidence="21 22">NRRL Y-11557</strain>
    </source>
</reference>
<evidence type="ECO:0000256" key="3">
    <source>
        <dbReference type="ARBA" id="ARBA00022554"/>
    </source>
</evidence>
<evidence type="ECO:0000256" key="11">
    <source>
        <dbReference type="ARBA" id="ARBA00022967"/>
    </source>
</evidence>
<name>A0A1E3QC75_LIPST</name>
<evidence type="ECO:0000313" key="22">
    <source>
        <dbReference type="Proteomes" id="UP000094385"/>
    </source>
</evidence>
<keyword evidence="11" id="KW-1278">Translocase</keyword>
<dbReference type="EMBL" id="KV454291">
    <property type="protein sequence ID" value="ODQ75230.1"/>
    <property type="molecule type" value="Genomic_DNA"/>
</dbReference>
<evidence type="ECO:0000256" key="18">
    <source>
        <dbReference type="RuleBase" id="RU361146"/>
    </source>
</evidence>
<dbReference type="STRING" id="675824.A0A1E3QC75"/>
<comment type="function">
    <text evidence="18">Catalyzes the hydrolysis of ATP coupled with the transport of calcium.</text>
</comment>
<dbReference type="SUPFAM" id="SSF81660">
    <property type="entry name" value="Metal cation-transporting ATPase, ATP-binding domain N"/>
    <property type="match status" value="1"/>
</dbReference>
<comment type="catalytic activity">
    <reaction evidence="16 18">
        <text>Ca(2+)(in) + ATP + H2O = Ca(2+)(out) + ADP + phosphate + H(+)</text>
        <dbReference type="Rhea" id="RHEA:18105"/>
        <dbReference type="ChEBI" id="CHEBI:15377"/>
        <dbReference type="ChEBI" id="CHEBI:15378"/>
        <dbReference type="ChEBI" id="CHEBI:29108"/>
        <dbReference type="ChEBI" id="CHEBI:30616"/>
        <dbReference type="ChEBI" id="CHEBI:43474"/>
        <dbReference type="ChEBI" id="CHEBI:456216"/>
        <dbReference type="EC" id="7.2.2.10"/>
    </reaction>
</comment>
<evidence type="ECO:0000313" key="21">
    <source>
        <dbReference type="EMBL" id="ODQ75230.1"/>
    </source>
</evidence>
<keyword evidence="2 18" id="KW-0813">Transport</keyword>
<evidence type="ECO:0000256" key="7">
    <source>
        <dbReference type="ARBA" id="ARBA00022741"/>
    </source>
</evidence>
<dbReference type="GO" id="GO:0005524">
    <property type="term" value="F:ATP binding"/>
    <property type="evidence" value="ECO:0007669"/>
    <property type="project" value="UniProtKB-KW"/>
</dbReference>
<feature type="domain" description="Cation-transporting P-type ATPase N-terminal" evidence="20">
    <location>
        <begin position="103"/>
        <end position="176"/>
    </location>
</feature>
<dbReference type="FunFam" id="3.40.50.1000:FF:000018">
    <property type="entry name" value="Calcium-transporting ATPase"/>
    <property type="match status" value="1"/>
</dbReference>
<evidence type="ECO:0000256" key="5">
    <source>
        <dbReference type="ARBA" id="ARBA00022692"/>
    </source>
</evidence>
<feature type="transmembrane region" description="Helical" evidence="18">
    <location>
        <begin position="954"/>
        <end position="980"/>
    </location>
</feature>
<evidence type="ECO:0000256" key="4">
    <source>
        <dbReference type="ARBA" id="ARBA00022568"/>
    </source>
</evidence>
<feature type="region of interest" description="Disordered" evidence="19">
    <location>
        <begin position="1"/>
        <end position="58"/>
    </location>
</feature>
<evidence type="ECO:0000256" key="1">
    <source>
        <dbReference type="ARBA" id="ARBA00004128"/>
    </source>
</evidence>
<dbReference type="Gene3D" id="3.40.1110.10">
    <property type="entry name" value="Calcium-transporting ATPase, cytoplasmic domain N"/>
    <property type="match status" value="1"/>
</dbReference>
<feature type="transmembrane region" description="Helical" evidence="18">
    <location>
        <begin position="1068"/>
        <end position="1089"/>
    </location>
</feature>
<evidence type="ECO:0000256" key="15">
    <source>
        <dbReference type="ARBA" id="ARBA00038148"/>
    </source>
</evidence>
<protein>
    <recommendedName>
        <fullName evidence="18">Calcium-transporting ATPase</fullName>
        <ecNumber evidence="18">7.2.2.10</ecNumber>
    </recommendedName>
</protein>
<comment type="caution">
    <text evidence="18">Lacks conserved residue(s) required for the propagation of feature annotation.</text>
</comment>
<dbReference type="InterPro" id="IPR023214">
    <property type="entry name" value="HAD_sf"/>
</dbReference>
<feature type="transmembrane region" description="Helical" evidence="18">
    <location>
        <begin position="884"/>
        <end position="903"/>
    </location>
</feature>
<feature type="transmembrane region" description="Helical" evidence="18">
    <location>
        <begin position="160"/>
        <end position="178"/>
    </location>
</feature>
<dbReference type="SUPFAM" id="SSF81653">
    <property type="entry name" value="Calcium ATPase, transduction domain A"/>
    <property type="match status" value="1"/>
</dbReference>
<dbReference type="EC" id="7.2.2.10" evidence="18"/>
<dbReference type="PRINTS" id="PR00119">
    <property type="entry name" value="CATATPASE"/>
</dbReference>
<evidence type="ECO:0000256" key="17">
    <source>
        <dbReference type="ARBA" id="ARBA00059328"/>
    </source>
</evidence>
<keyword evidence="22" id="KW-1185">Reference proteome</keyword>
<dbReference type="Proteomes" id="UP000094385">
    <property type="component" value="Unassembled WGS sequence"/>
</dbReference>
<keyword evidence="12 18" id="KW-1133">Transmembrane helix</keyword>
<comment type="function">
    <text evidence="17">This magnesium-dependent enzyme catalyzes the hydrolysis of ATP coupled with the transport of calcium. Transports the calcium to the vacuole and participates in the control of the cytosolic free calcium.</text>
</comment>
<keyword evidence="13 18" id="KW-0406">Ion transport</keyword>
<evidence type="ECO:0000256" key="9">
    <source>
        <dbReference type="ARBA" id="ARBA00022840"/>
    </source>
</evidence>
<evidence type="ECO:0000256" key="12">
    <source>
        <dbReference type="ARBA" id="ARBA00022989"/>
    </source>
</evidence>
<dbReference type="NCBIfam" id="TIGR01494">
    <property type="entry name" value="ATPase_P-type"/>
    <property type="match status" value="2"/>
</dbReference>
<keyword evidence="4 18" id="KW-0109">Calcium transport</keyword>
<organism evidence="21 22">
    <name type="scientific">Lipomyces starkeyi NRRL Y-11557</name>
    <dbReference type="NCBI Taxonomy" id="675824"/>
    <lineage>
        <taxon>Eukaryota</taxon>
        <taxon>Fungi</taxon>
        <taxon>Dikarya</taxon>
        <taxon>Ascomycota</taxon>
        <taxon>Saccharomycotina</taxon>
        <taxon>Lipomycetes</taxon>
        <taxon>Lipomycetales</taxon>
        <taxon>Lipomycetaceae</taxon>
        <taxon>Lipomyces</taxon>
    </lineage>
</organism>
<dbReference type="InterPro" id="IPR008250">
    <property type="entry name" value="ATPase_P-typ_transduc_dom_A_sf"/>
</dbReference>
<proteinExistence type="inferred from homology"/>
<dbReference type="Gene3D" id="3.40.50.1000">
    <property type="entry name" value="HAD superfamily/HAD-like"/>
    <property type="match status" value="1"/>
</dbReference>
<dbReference type="Pfam" id="PF00122">
    <property type="entry name" value="E1-E2_ATPase"/>
    <property type="match status" value="1"/>
</dbReference>
<dbReference type="Pfam" id="PF00689">
    <property type="entry name" value="Cation_ATPase_C"/>
    <property type="match status" value="1"/>
</dbReference>
<dbReference type="InterPro" id="IPR059000">
    <property type="entry name" value="ATPase_P-type_domA"/>
</dbReference>
<dbReference type="Gene3D" id="2.70.150.10">
    <property type="entry name" value="Calcium-transporting ATPase, cytoplasmic transduction domain A"/>
    <property type="match status" value="1"/>
</dbReference>
<dbReference type="InterPro" id="IPR004014">
    <property type="entry name" value="ATPase_P-typ_cation-transptr_N"/>
</dbReference>
<dbReference type="InterPro" id="IPR006068">
    <property type="entry name" value="ATPase_P-typ_cation-transptr_C"/>
</dbReference>
<dbReference type="PRINTS" id="PR00120">
    <property type="entry name" value="HATPASE"/>
</dbReference>
<feature type="transmembrane region" description="Helical" evidence="18">
    <location>
        <begin position="418"/>
        <end position="445"/>
    </location>
</feature>
<dbReference type="FunFam" id="2.70.150.10:FF:000028">
    <property type="entry name" value="Calcium-transporting ATPase"/>
    <property type="match status" value="1"/>
</dbReference>
<dbReference type="SFLD" id="SFLDS00003">
    <property type="entry name" value="Haloacid_Dehalogenase"/>
    <property type="match status" value="1"/>
</dbReference>
<keyword evidence="6" id="KW-0479">Metal-binding</keyword>
<keyword evidence="9 18" id="KW-0067">ATP-binding</keyword>
<dbReference type="GO" id="GO:0006874">
    <property type="term" value="P:intracellular calcium ion homeostasis"/>
    <property type="evidence" value="ECO:0007669"/>
    <property type="project" value="EnsemblFungi"/>
</dbReference>
<feature type="transmembrane region" description="Helical" evidence="18">
    <location>
        <begin position="1101"/>
        <end position="1122"/>
    </location>
</feature>
<keyword evidence="7 18" id="KW-0547">Nucleotide-binding</keyword>
<evidence type="ECO:0000256" key="6">
    <source>
        <dbReference type="ARBA" id="ARBA00022723"/>
    </source>
</evidence>
<keyword evidence="3" id="KW-0926">Vacuole</keyword>
<gene>
    <name evidence="21" type="ORF">LIPSTDRAFT_1945</name>
</gene>
<dbReference type="GO" id="GO:0005388">
    <property type="term" value="F:P-type calcium transporter activity"/>
    <property type="evidence" value="ECO:0007669"/>
    <property type="project" value="UniProtKB-EC"/>
</dbReference>
<evidence type="ECO:0000259" key="20">
    <source>
        <dbReference type="SMART" id="SM00831"/>
    </source>
</evidence>
<keyword evidence="10" id="KW-0460">Magnesium</keyword>
<feature type="transmembrane region" description="Helical" evidence="18">
    <location>
        <begin position="1000"/>
        <end position="1016"/>
    </location>
</feature>
<feature type="transmembrane region" description="Helical" evidence="18">
    <location>
        <begin position="915"/>
        <end position="934"/>
    </location>
</feature>
<evidence type="ECO:0000256" key="10">
    <source>
        <dbReference type="ARBA" id="ARBA00022842"/>
    </source>
</evidence>